<comment type="subcellular location">
    <subcellularLocation>
        <location evidence="1">Cell membrane</location>
        <topology evidence="1">Multi-pass membrane protein</topology>
    </subcellularLocation>
</comment>
<feature type="transmembrane region" description="Helical" evidence="6">
    <location>
        <begin position="410"/>
        <end position="430"/>
    </location>
</feature>
<organism evidence="7 8">
    <name type="scientific">Pseudoalteromonas luteoviolacea S4054</name>
    <dbReference type="NCBI Taxonomy" id="1129367"/>
    <lineage>
        <taxon>Bacteria</taxon>
        <taxon>Pseudomonadati</taxon>
        <taxon>Pseudomonadota</taxon>
        <taxon>Gammaproteobacteria</taxon>
        <taxon>Alteromonadales</taxon>
        <taxon>Pseudoalteromonadaceae</taxon>
        <taxon>Pseudoalteromonas</taxon>
    </lineage>
</organism>
<dbReference type="PANTHER" id="PTHR30250:SF11">
    <property type="entry name" value="O-ANTIGEN TRANSPORTER-RELATED"/>
    <property type="match status" value="1"/>
</dbReference>
<keyword evidence="3 6" id="KW-0812">Transmembrane</keyword>
<evidence type="ECO:0000256" key="2">
    <source>
        <dbReference type="ARBA" id="ARBA00022475"/>
    </source>
</evidence>
<evidence type="ECO:0000256" key="5">
    <source>
        <dbReference type="ARBA" id="ARBA00023136"/>
    </source>
</evidence>
<sequence length="471" mass="52424">MIRGLLKGSLIYLIGDILVKGVHLISLPIIVSQLSAEQFGFYDYILMIAVIVNTLITLEITQASARFYPELTAKKRQEVYTSTAFYFVLTASLLFMAICSIYAADLSRLLFSESKESTILVALAHISVTTLLHLTQRQLKWELNPKGSVTVGFINASTFLVGLTYFSYTNEITLDTLFLSSSIAAFFATLFSIYKSENSYRFKVDFDVLKTMLLFSSPLVLSGIGMYIAVHLDRFAILHFLDAEQLGYYSFASRFALISILVMTSIQSSLTPLIYKHSNEPTTPEKVSCIFNLFMPVFVFVSVGALLFSPEVVWLFGSEEYYSAITVLPVLVIASLINGMYIFFPGLFIKKKTKLISIVTLSSALLNVILNYLLIPVWGILGAAYATLISSILLLLLFYKLGNQHYEISYSLSSVVIITLSSLMVCFVNHDVVVVSLSAFIVKVLIVLALSLCLFYYIKKNGLMKGVVRAG</sequence>
<dbReference type="RefSeq" id="WP_046355699.1">
    <property type="nucleotide sequence ID" value="NZ_AUXW01000139.1"/>
</dbReference>
<feature type="transmembrane region" description="Helical" evidence="6">
    <location>
        <begin position="116"/>
        <end position="135"/>
    </location>
</feature>
<dbReference type="EMBL" id="AUXW01000139">
    <property type="protein sequence ID" value="KKE83965.1"/>
    <property type="molecule type" value="Genomic_DNA"/>
</dbReference>
<evidence type="ECO:0000256" key="6">
    <source>
        <dbReference type="SAM" id="Phobius"/>
    </source>
</evidence>
<feature type="transmembrane region" description="Helical" evidence="6">
    <location>
        <begin position="252"/>
        <end position="275"/>
    </location>
</feature>
<feature type="transmembrane region" description="Helical" evidence="6">
    <location>
        <begin position="12"/>
        <end position="35"/>
    </location>
</feature>
<feature type="transmembrane region" description="Helical" evidence="6">
    <location>
        <begin position="287"/>
        <end position="309"/>
    </location>
</feature>
<feature type="transmembrane region" description="Helical" evidence="6">
    <location>
        <begin position="79"/>
        <end position="104"/>
    </location>
</feature>
<feature type="transmembrane region" description="Helical" evidence="6">
    <location>
        <begin position="355"/>
        <end position="374"/>
    </location>
</feature>
<evidence type="ECO:0000256" key="4">
    <source>
        <dbReference type="ARBA" id="ARBA00022989"/>
    </source>
</evidence>
<feature type="transmembrane region" description="Helical" evidence="6">
    <location>
        <begin position="436"/>
        <end position="458"/>
    </location>
</feature>
<feature type="transmembrane region" description="Helical" evidence="6">
    <location>
        <begin position="380"/>
        <end position="398"/>
    </location>
</feature>
<gene>
    <name evidence="7" type="ORF">N479_11170</name>
</gene>
<keyword evidence="2" id="KW-1003">Cell membrane</keyword>
<accession>A0A0F6ACR2</accession>
<dbReference type="GO" id="GO:0005886">
    <property type="term" value="C:plasma membrane"/>
    <property type="evidence" value="ECO:0007669"/>
    <property type="project" value="UniProtKB-SubCell"/>
</dbReference>
<evidence type="ECO:0000256" key="3">
    <source>
        <dbReference type="ARBA" id="ARBA00022692"/>
    </source>
</evidence>
<feature type="transmembrane region" description="Helical" evidence="6">
    <location>
        <begin position="212"/>
        <end position="232"/>
    </location>
</feature>
<feature type="transmembrane region" description="Helical" evidence="6">
    <location>
        <begin position="321"/>
        <end position="343"/>
    </location>
</feature>
<protein>
    <submittedName>
        <fullName evidence="7">Uncharacterized protein</fullName>
    </submittedName>
</protein>
<evidence type="ECO:0000313" key="8">
    <source>
        <dbReference type="Proteomes" id="UP000033434"/>
    </source>
</evidence>
<name>A0A0F6ACR2_9GAMM</name>
<feature type="transmembrane region" description="Helical" evidence="6">
    <location>
        <begin position="172"/>
        <end position="191"/>
    </location>
</feature>
<dbReference type="InterPro" id="IPR050833">
    <property type="entry name" value="Poly_Biosynth_Transport"/>
</dbReference>
<evidence type="ECO:0000313" key="7">
    <source>
        <dbReference type="EMBL" id="KKE83965.1"/>
    </source>
</evidence>
<proteinExistence type="predicted"/>
<dbReference type="Pfam" id="PF13440">
    <property type="entry name" value="Polysacc_synt_3"/>
    <property type="match status" value="1"/>
</dbReference>
<dbReference type="Proteomes" id="UP000033434">
    <property type="component" value="Unassembled WGS sequence"/>
</dbReference>
<comment type="caution">
    <text evidence="7">The sequence shown here is derived from an EMBL/GenBank/DDBJ whole genome shotgun (WGS) entry which is preliminary data.</text>
</comment>
<dbReference type="AlphaFoldDB" id="A0A0F6ACR2"/>
<keyword evidence="4 6" id="KW-1133">Transmembrane helix</keyword>
<dbReference type="PATRIC" id="fig|1129367.4.peg.2021"/>
<evidence type="ECO:0000256" key="1">
    <source>
        <dbReference type="ARBA" id="ARBA00004651"/>
    </source>
</evidence>
<keyword evidence="5 6" id="KW-0472">Membrane</keyword>
<dbReference type="PANTHER" id="PTHR30250">
    <property type="entry name" value="PST FAMILY PREDICTED COLANIC ACID TRANSPORTER"/>
    <property type="match status" value="1"/>
</dbReference>
<feature type="transmembrane region" description="Helical" evidence="6">
    <location>
        <begin position="41"/>
        <end position="58"/>
    </location>
</feature>
<reference evidence="7 8" key="1">
    <citation type="journal article" date="2015" name="BMC Genomics">
        <title>Genome mining reveals unlocked bioactive potential of marine Gram-negative bacteria.</title>
        <authorList>
            <person name="Machado H."/>
            <person name="Sonnenschein E.C."/>
            <person name="Melchiorsen J."/>
            <person name="Gram L."/>
        </authorList>
    </citation>
    <scope>NUCLEOTIDE SEQUENCE [LARGE SCALE GENOMIC DNA]</scope>
    <source>
        <strain evidence="7 8">S4054</strain>
    </source>
</reference>
<feature type="transmembrane region" description="Helical" evidence="6">
    <location>
        <begin position="147"/>
        <end position="166"/>
    </location>
</feature>